<evidence type="ECO:0000313" key="2">
    <source>
        <dbReference type="Proteomes" id="UP000000600"/>
    </source>
</evidence>
<evidence type="ECO:0000313" key="1">
    <source>
        <dbReference type="EMBL" id="CAK64755.1"/>
    </source>
</evidence>
<proteinExistence type="predicted"/>
<dbReference type="InterPro" id="IPR002895">
    <property type="entry name" value="Paramecium_SA"/>
</dbReference>
<reference evidence="1 2" key="1">
    <citation type="journal article" date="2006" name="Nature">
        <title>Global trends of whole-genome duplications revealed by the ciliate Paramecium tetraurelia.</title>
        <authorList>
            <consortium name="Genoscope"/>
            <person name="Aury J.-M."/>
            <person name="Jaillon O."/>
            <person name="Duret L."/>
            <person name="Noel B."/>
            <person name="Jubin C."/>
            <person name="Porcel B.M."/>
            <person name="Segurens B."/>
            <person name="Daubin V."/>
            <person name="Anthouard V."/>
            <person name="Aiach N."/>
            <person name="Arnaiz O."/>
            <person name="Billaut A."/>
            <person name="Beisson J."/>
            <person name="Blanc I."/>
            <person name="Bouhouche K."/>
            <person name="Camara F."/>
            <person name="Duharcourt S."/>
            <person name="Guigo R."/>
            <person name="Gogendeau D."/>
            <person name="Katinka M."/>
            <person name="Keller A.-M."/>
            <person name="Kissmehl R."/>
            <person name="Klotz C."/>
            <person name="Koll F."/>
            <person name="Le Moue A."/>
            <person name="Lepere C."/>
            <person name="Malinsky S."/>
            <person name="Nowacki M."/>
            <person name="Nowak J.K."/>
            <person name="Plattner H."/>
            <person name="Poulain J."/>
            <person name="Ruiz F."/>
            <person name="Serrano V."/>
            <person name="Zagulski M."/>
            <person name="Dessen P."/>
            <person name="Betermier M."/>
            <person name="Weissenbach J."/>
            <person name="Scarpelli C."/>
            <person name="Schachter V."/>
            <person name="Sperling L."/>
            <person name="Meyer E."/>
            <person name="Cohen J."/>
            <person name="Wincker P."/>
        </authorList>
    </citation>
    <scope>NUCLEOTIDE SEQUENCE [LARGE SCALE GENOMIC DNA]</scope>
    <source>
        <strain evidence="1 2">Stock d4-2</strain>
    </source>
</reference>
<dbReference type="SMART" id="SM00639">
    <property type="entry name" value="PSA"/>
    <property type="match status" value="4"/>
</dbReference>
<dbReference type="KEGG" id="ptm:GSPATT00034232001"/>
<dbReference type="EMBL" id="CT868033">
    <property type="protein sequence ID" value="CAK64755.1"/>
    <property type="molecule type" value="Genomic_DNA"/>
</dbReference>
<dbReference type="HOGENOM" id="CLU_626226_0_0_1"/>
<keyword evidence="2" id="KW-1185">Reference proteome</keyword>
<dbReference type="RefSeq" id="XP_001432152.1">
    <property type="nucleotide sequence ID" value="XM_001432115.1"/>
</dbReference>
<gene>
    <name evidence="1" type="ORF">GSPATT00034232001</name>
</gene>
<name>A0C1T8_PARTE</name>
<organism evidence="1 2">
    <name type="scientific">Paramecium tetraurelia</name>
    <dbReference type="NCBI Taxonomy" id="5888"/>
    <lineage>
        <taxon>Eukaryota</taxon>
        <taxon>Sar</taxon>
        <taxon>Alveolata</taxon>
        <taxon>Ciliophora</taxon>
        <taxon>Intramacronucleata</taxon>
        <taxon>Oligohymenophorea</taxon>
        <taxon>Peniculida</taxon>
        <taxon>Parameciidae</taxon>
        <taxon>Paramecium</taxon>
    </lineage>
</organism>
<dbReference type="GeneID" id="5017937"/>
<dbReference type="InParanoid" id="A0C1T8"/>
<accession>A0C1T8</accession>
<dbReference type="Proteomes" id="UP000000600">
    <property type="component" value="Unassembled WGS sequence"/>
</dbReference>
<dbReference type="AlphaFoldDB" id="A0C1T8"/>
<protein>
    <submittedName>
        <fullName evidence="1">Uncharacterized protein</fullName>
    </submittedName>
</protein>
<sequence>MQVTVTKIHKCDDCTQFNSSSDCKATKFRCTWTEKTATKSRILCQIYNTCCYFYIILLKIETTSCAQTFGCALVDGKCTHFTGYSAYVKTTHSDCQTKSTYELECVGYTKDQCETIFHTSVSTSSIDIKHKLKGETCRDYICTEADSSLTTDVACSTWLSDCKTTGAGCIDSITLCASYQGTSETYPKMKGSDGNYELNPDGSNNFRARLCTGADQSITGKGYIAIRGACSTYDGNASTTDAECGTWKTGYKSNGKQYVDLLGACSSYDGTTTTCLGLIESDGNCKGTSTTAKCALKDCVLDGKETIKTDAECQKIQSYCKTTGKGCVATLAACSSYSYTDDGTSCNSWYGSDGRCKPGTAGKCAARVCTEALTSLTTNKYCDDYKSGCVTTGVGCVSTTVCQDTVKQVTCEGTSNCGWNSICTTNCSYLLAKSICKV</sequence>